<sequence length="465" mass="49444">MNDPRWASIDAFAEQNRDNILRDISRLVAVPSVEGVPEPGAPFGAGPKAALDKALEIAAELGLATHNAEGYIGWAQTGPVAEGQKYLATITHTDVVPEGNGWDADPYTVRVRDGWLLGRGVADDKGPSILCLYALKYLKDSGVALRYPVRALLGTNEETGMLDVDYYAEHFAMPAFCFTPDAEFPVCNGEKGGFNGEIVSPKLENGVIIDFAGGVAHNAVPDRASCTVRVPADAIRPIDGVTVEAGPNGTAVLHGWGKSGHAAMPQGTVNAIGLLVDCLLQNDIGTEQEKAYLRVLHALHAATDGSGVGIAADDGLFDPLTIIGGTIELRGGVLRQSFDCRYPTNTDPEKMTAALQAVCGTAATLENLSSRVPFYIDAESPAIQTLIGTYNEVTGEHKTPFTMGGGTYARHFPYAVSFGPEHTDLPLPDFAGPMHGANEGAPFDKMIEALKIYILALLRLQEIDF</sequence>
<evidence type="ECO:0000256" key="5">
    <source>
        <dbReference type="ARBA" id="ARBA00022801"/>
    </source>
</evidence>
<evidence type="ECO:0000256" key="2">
    <source>
        <dbReference type="ARBA" id="ARBA00006247"/>
    </source>
</evidence>
<comment type="similarity">
    <text evidence="2">Belongs to the peptidase M20A family.</text>
</comment>
<evidence type="ECO:0000313" key="10">
    <source>
        <dbReference type="Proteomes" id="UP000886751"/>
    </source>
</evidence>
<comment type="cofactor">
    <cofactor evidence="1">
        <name>Zn(2+)</name>
        <dbReference type="ChEBI" id="CHEBI:29105"/>
    </cofactor>
</comment>
<dbReference type="PANTHER" id="PTHR43808">
    <property type="entry name" value="ACETYLORNITHINE DEACETYLASE"/>
    <property type="match status" value="1"/>
</dbReference>
<keyword evidence="7 9" id="KW-0224">Dipeptidase</keyword>
<evidence type="ECO:0000313" key="9">
    <source>
        <dbReference type="EMBL" id="HIX95726.1"/>
    </source>
</evidence>
<name>A0A9D1Y2K3_9FIRM</name>
<dbReference type="Pfam" id="PF01546">
    <property type="entry name" value="Peptidase_M20"/>
    <property type="match status" value="1"/>
</dbReference>
<dbReference type="GO" id="GO:0016805">
    <property type="term" value="F:dipeptidase activity"/>
    <property type="evidence" value="ECO:0007669"/>
    <property type="project" value="UniProtKB-KW"/>
</dbReference>
<dbReference type="SUPFAM" id="SSF55031">
    <property type="entry name" value="Bacterial exopeptidase dimerisation domain"/>
    <property type="match status" value="1"/>
</dbReference>
<keyword evidence="3" id="KW-0645">Protease</keyword>
<keyword evidence="8" id="KW-0482">Metalloprotease</keyword>
<proteinExistence type="inferred from homology"/>
<dbReference type="InterPro" id="IPR010964">
    <property type="entry name" value="M20A_pepV-rel"/>
</dbReference>
<comment type="caution">
    <text evidence="9">The sequence shown here is derived from an EMBL/GenBank/DDBJ whole genome shotgun (WGS) entry which is preliminary data.</text>
</comment>
<dbReference type="NCBIfam" id="TIGR01887">
    <property type="entry name" value="dipeptidaselike"/>
    <property type="match status" value="1"/>
</dbReference>
<evidence type="ECO:0000256" key="8">
    <source>
        <dbReference type="ARBA" id="ARBA00023049"/>
    </source>
</evidence>
<evidence type="ECO:0000256" key="3">
    <source>
        <dbReference type="ARBA" id="ARBA00022670"/>
    </source>
</evidence>
<dbReference type="Proteomes" id="UP000886751">
    <property type="component" value="Unassembled WGS sequence"/>
</dbReference>
<reference evidence="9" key="2">
    <citation type="submission" date="2021-04" db="EMBL/GenBank/DDBJ databases">
        <authorList>
            <person name="Gilroy R."/>
        </authorList>
    </citation>
    <scope>NUCLEOTIDE SEQUENCE</scope>
    <source>
        <strain evidence="9">ChiHecec2B26-7398</strain>
    </source>
</reference>
<dbReference type="GO" id="GO:0006508">
    <property type="term" value="P:proteolysis"/>
    <property type="evidence" value="ECO:0007669"/>
    <property type="project" value="UniProtKB-KW"/>
</dbReference>
<gene>
    <name evidence="9" type="ORF">H9846_09760</name>
</gene>
<dbReference type="GO" id="GO:0008237">
    <property type="term" value="F:metallopeptidase activity"/>
    <property type="evidence" value="ECO:0007669"/>
    <property type="project" value="UniProtKB-KW"/>
</dbReference>
<evidence type="ECO:0000256" key="6">
    <source>
        <dbReference type="ARBA" id="ARBA00022833"/>
    </source>
</evidence>
<dbReference type="InterPro" id="IPR002933">
    <property type="entry name" value="Peptidase_M20"/>
</dbReference>
<evidence type="ECO:0000256" key="1">
    <source>
        <dbReference type="ARBA" id="ARBA00001947"/>
    </source>
</evidence>
<evidence type="ECO:0000256" key="7">
    <source>
        <dbReference type="ARBA" id="ARBA00022997"/>
    </source>
</evidence>
<dbReference type="SUPFAM" id="SSF53187">
    <property type="entry name" value="Zn-dependent exopeptidases"/>
    <property type="match status" value="1"/>
</dbReference>
<keyword evidence="5 9" id="KW-0378">Hydrolase</keyword>
<dbReference type="GO" id="GO:0008270">
    <property type="term" value="F:zinc ion binding"/>
    <property type="evidence" value="ECO:0007669"/>
    <property type="project" value="InterPro"/>
</dbReference>
<keyword evidence="6" id="KW-0862">Zinc</keyword>
<dbReference type="PANTHER" id="PTHR43808:SF31">
    <property type="entry name" value="N-ACETYL-L-CITRULLINE DEACETYLASE"/>
    <property type="match status" value="1"/>
</dbReference>
<dbReference type="EC" id="3.4.13.-" evidence="9"/>
<dbReference type="AlphaFoldDB" id="A0A9D1Y2K3"/>
<dbReference type="InterPro" id="IPR050072">
    <property type="entry name" value="Peptidase_M20A"/>
</dbReference>
<dbReference type="Gene3D" id="3.30.70.360">
    <property type="match status" value="2"/>
</dbReference>
<keyword evidence="4" id="KW-0479">Metal-binding</keyword>
<dbReference type="EMBL" id="DXEI01000143">
    <property type="protein sequence ID" value="HIX95726.1"/>
    <property type="molecule type" value="Genomic_DNA"/>
</dbReference>
<dbReference type="GO" id="GO:0008777">
    <property type="term" value="F:acetylornithine deacetylase activity"/>
    <property type="evidence" value="ECO:0007669"/>
    <property type="project" value="TreeGrafter"/>
</dbReference>
<evidence type="ECO:0000256" key="4">
    <source>
        <dbReference type="ARBA" id="ARBA00022723"/>
    </source>
</evidence>
<reference evidence="9" key="1">
    <citation type="journal article" date="2021" name="PeerJ">
        <title>Extensive microbial diversity within the chicken gut microbiome revealed by metagenomics and culture.</title>
        <authorList>
            <person name="Gilroy R."/>
            <person name="Ravi A."/>
            <person name="Getino M."/>
            <person name="Pursley I."/>
            <person name="Horton D.L."/>
            <person name="Alikhan N.F."/>
            <person name="Baker D."/>
            <person name="Gharbi K."/>
            <person name="Hall N."/>
            <person name="Watson M."/>
            <person name="Adriaenssens E.M."/>
            <person name="Foster-Nyarko E."/>
            <person name="Jarju S."/>
            <person name="Secka A."/>
            <person name="Antonio M."/>
            <person name="Oren A."/>
            <person name="Chaudhuri R.R."/>
            <person name="La Ragione R."/>
            <person name="Hildebrand F."/>
            <person name="Pallen M.J."/>
        </authorList>
    </citation>
    <scope>NUCLEOTIDE SEQUENCE</scope>
    <source>
        <strain evidence="9">ChiHecec2B26-7398</strain>
    </source>
</reference>
<dbReference type="Gene3D" id="3.40.630.10">
    <property type="entry name" value="Zn peptidases"/>
    <property type="match status" value="1"/>
</dbReference>
<organism evidence="9 10">
    <name type="scientific">Candidatus Gemmiger excrementipullorum</name>
    <dbReference type="NCBI Taxonomy" id="2838610"/>
    <lineage>
        <taxon>Bacteria</taxon>
        <taxon>Bacillati</taxon>
        <taxon>Bacillota</taxon>
        <taxon>Clostridia</taxon>
        <taxon>Eubacteriales</taxon>
        <taxon>Gemmiger</taxon>
    </lineage>
</organism>
<protein>
    <submittedName>
        <fullName evidence="9">Sapep family Mn(2+)-dependent dipeptidase</fullName>
        <ecNumber evidence="9">3.4.13.-</ecNumber>
    </submittedName>
</protein>
<dbReference type="InterPro" id="IPR036264">
    <property type="entry name" value="Bact_exopeptidase_dim_dom"/>
</dbReference>
<accession>A0A9D1Y2K3</accession>
<dbReference type="GO" id="GO:0006526">
    <property type="term" value="P:L-arginine biosynthetic process"/>
    <property type="evidence" value="ECO:0007669"/>
    <property type="project" value="TreeGrafter"/>
</dbReference>